<keyword evidence="2" id="KW-0472">Membrane</keyword>
<evidence type="ECO:0000256" key="2">
    <source>
        <dbReference type="SAM" id="Phobius"/>
    </source>
</evidence>
<gene>
    <name evidence="3" type="primary">OSJNBa0016C11.1</name>
</gene>
<reference evidence="4" key="1">
    <citation type="journal article" date="2005" name="Nature">
        <title>The map-based sequence of the rice genome.</title>
        <authorList>
            <consortium name="International rice genome sequencing project (IRGSP)"/>
            <person name="Matsumoto T."/>
            <person name="Wu J."/>
            <person name="Kanamori H."/>
            <person name="Katayose Y."/>
            <person name="Fujisawa M."/>
            <person name="Namiki N."/>
            <person name="Mizuno H."/>
            <person name="Yamamoto K."/>
            <person name="Antonio B.A."/>
            <person name="Baba T."/>
            <person name="Sakata K."/>
            <person name="Nagamura Y."/>
            <person name="Aoki H."/>
            <person name="Arikawa K."/>
            <person name="Arita K."/>
            <person name="Bito T."/>
            <person name="Chiden Y."/>
            <person name="Fujitsuka N."/>
            <person name="Fukunaka R."/>
            <person name="Hamada M."/>
            <person name="Harada C."/>
            <person name="Hayashi A."/>
            <person name="Hijishita S."/>
            <person name="Honda M."/>
            <person name="Hosokawa S."/>
            <person name="Ichikawa Y."/>
            <person name="Idonuma A."/>
            <person name="Iijima M."/>
            <person name="Ikeda M."/>
            <person name="Ikeno M."/>
            <person name="Ito K."/>
            <person name="Ito S."/>
            <person name="Ito T."/>
            <person name="Ito Y."/>
            <person name="Ito Y."/>
            <person name="Iwabuchi A."/>
            <person name="Kamiya K."/>
            <person name="Karasawa W."/>
            <person name="Kurita K."/>
            <person name="Katagiri S."/>
            <person name="Kikuta A."/>
            <person name="Kobayashi H."/>
            <person name="Kobayashi N."/>
            <person name="Machita K."/>
            <person name="Maehara T."/>
            <person name="Masukawa M."/>
            <person name="Mizubayashi T."/>
            <person name="Mukai Y."/>
            <person name="Nagasaki H."/>
            <person name="Nagata Y."/>
            <person name="Naito S."/>
            <person name="Nakashima M."/>
            <person name="Nakama Y."/>
            <person name="Nakamichi Y."/>
            <person name="Nakamura M."/>
            <person name="Meguro A."/>
            <person name="Negishi M."/>
            <person name="Ohta I."/>
            <person name="Ohta T."/>
            <person name="Okamoto M."/>
            <person name="Ono N."/>
            <person name="Saji S."/>
            <person name="Sakaguchi M."/>
            <person name="Sakai K."/>
            <person name="Shibata M."/>
            <person name="Shimokawa T."/>
            <person name="Song J."/>
            <person name="Takazaki Y."/>
            <person name="Terasawa K."/>
            <person name="Tsugane M."/>
            <person name="Tsuji K."/>
            <person name="Ueda S."/>
            <person name="Waki K."/>
            <person name="Yamagata H."/>
            <person name="Yamamoto M."/>
            <person name="Yamamoto S."/>
            <person name="Yamane H."/>
            <person name="Yoshiki S."/>
            <person name="Yoshihara R."/>
            <person name="Yukawa K."/>
            <person name="Zhong H."/>
            <person name="Yano M."/>
            <person name="Yuan Q."/>
            <person name="Ouyang S."/>
            <person name="Liu J."/>
            <person name="Jones K.M."/>
            <person name="Gansberger K."/>
            <person name="Moffat K."/>
            <person name="Hill J."/>
            <person name="Bera J."/>
            <person name="Fadrosh D."/>
            <person name="Jin S."/>
            <person name="Johri S."/>
            <person name="Kim M."/>
            <person name="Overton L."/>
            <person name="Reardon M."/>
            <person name="Tsitrin T."/>
            <person name="Vuong H."/>
            <person name="Weaver B."/>
            <person name="Ciecko A."/>
            <person name="Tallon L."/>
            <person name="Jackson J."/>
            <person name="Pai G."/>
            <person name="Aken S.V."/>
            <person name="Utterback T."/>
            <person name="Reidmuller S."/>
            <person name="Feldblyum T."/>
            <person name="Hsiao J."/>
            <person name="Zismann V."/>
            <person name="Iobst S."/>
            <person name="de Vazeille A.R."/>
            <person name="Buell C.R."/>
            <person name="Ying K."/>
            <person name="Li Y."/>
            <person name="Lu T."/>
            <person name="Huang Y."/>
            <person name="Zhao Q."/>
            <person name="Feng Q."/>
            <person name="Zhang L."/>
            <person name="Zhu J."/>
            <person name="Weng Q."/>
            <person name="Mu J."/>
            <person name="Lu Y."/>
            <person name="Fan D."/>
            <person name="Liu Y."/>
            <person name="Guan J."/>
            <person name="Zhang Y."/>
            <person name="Yu S."/>
            <person name="Liu X."/>
            <person name="Zhang Y."/>
            <person name="Hong G."/>
            <person name="Han B."/>
            <person name="Choisne N."/>
            <person name="Demange N."/>
            <person name="Orjeda G."/>
            <person name="Samain S."/>
            <person name="Cattolico L."/>
            <person name="Pelletier E."/>
            <person name="Couloux A."/>
            <person name="Segurens B."/>
            <person name="Wincker P."/>
            <person name="D'Hont A."/>
            <person name="Scarpelli C."/>
            <person name="Weissenbach J."/>
            <person name="Salanoubat M."/>
            <person name="Quetier F."/>
            <person name="Yu Y."/>
            <person name="Kim H.R."/>
            <person name="Rambo T."/>
            <person name="Currie J."/>
            <person name="Collura K."/>
            <person name="Luo M."/>
            <person name="Yang T."/>
            <person name="Ammiraju J.S.S."/>
            <person name="Engler F."/>
            <person name="Soderlund C."/>
            <person name="Wing R.A."/>
            <person name="Palmer L.E."/>
            <person name="de la Bastide M."/>
            <person name="Spiegel L."/>
            <person name="Nascimento L."/>
            <person name="Zutavern T."/>
            <person name="O'Shaughnessy A."/>
            <person name="Dike S."/>
            <person name="Dedhia N."/>
            <person name="Preston R."/>
            <person name="Balija V."/>
            <person name="McCombie W.R."/>
            <person name="Chow T."/>
            <person name="Chen H."/>
            <person name="Chung M."/>
            <person name="Chen C."/>
            <person name="Shaw J."/>
            <person name="Wu H."/>
            <person name="Hsiao K."/>
            <person name="Chao Y."/>
            <person name="Chu M."/>
            <person name="Cheng C."/>
            <person name="Hour A."/>
            <person name="Lee P."/>
            <person name="Lin S."/>
            <person name="Lin Y."/>
            <person name="Liou J."/>
            <person name="Liu S."/>
            <person name="Hsing Y."/>
            <person name="Raghuvanshi S."/>
            <person name="Mohanty A."/>
            <person name="Bharti A.K."/>
            <person name="Gaur A."/>
            <person name="Gupta V."/>
            <person name="Kumar D."/>
            <person name="Ravi V."/>
            <person name="Vij S."/>
            <person name="Kapur A."/>
            <person name="Khurana P."/>
            <person name="Khurana P."/>
            <person name="Khurana J.P."/>
            <person name="Tyagi A.K."/>
            <person name="Gaikwad K."/>
            <person name="Singh A."/>
            <person name="Dalal V."/>
            <person name="Srivastava S."/>
            <person name="Dixit A."/>
            <person name="Pal A.K."/>
            <person name="Ghazi I.A."/>
            <person name="Yadav M."/>
            <person name="Pandit A."/>
            <person name="Bhargava A."/>
            <person name="Sureshbabu K."/>
            <person name="Batra K."/>
            <person name="Sharma T.R."/>
            <person name="Mohapatra T."/>
            <person name="Singh N.K."/>
            <person name="Messing J."/>
            <person name="Nelson A.B."/>
            <person name="Fuks G."/>
            <person name="Kavchok S."/>
            <person name="Keizer G."/>
            <person name="Linton E."/>
            <person name="Llaca V."/>
            <person name="Song R."/>
            <person name="Tanyolac B."/>
            <person name="Young S."/>
            <person name="Ho-Il K."/>
            <person name="Hahn J.H."/>
            <person name="Sangsakoo G."/>
            <person name="Vanavichit A."/>
            <person name="de Mattos Luiz.A.T."/>
            <person name="Zimmer P.D."/>
            <person name="Malone G."/>
            <person name="Dellagostin O."/>
            <person name="de Oliveira A.C."/>
            <person name="Bevan M."/>
            <person name="Bancroft I."/>
            <person name="Minx P."/>
            <person name="Cordum H."/>
            <person name="Wilson R."/>
            <person name="Cheng Z."/>
            <person name="Jin W."/>
            <person name="Jiang J."/>
            <person name="Leong S.A."/>
            <person name="Iwama H."/>
            <person name="Gojobori T."/>
            <person name="Itoh T."/>
            <person name="Niimura Y."/>
            <person name="Fujii Y."/>
            <person name="Habara T."/>
            <person name="Sakai H."/>
            <person name="Sato Y."/>
            <person name="Wilson G."/>
            <person name="Kumar K."/>
            <person name="McCouch S."/>
            <person name="Juretic N."/>
            <person name="Hoen D."/>
            <person name="Wright S."/>
            <person name="Bruskiewich R."/>
            <person name="Bureau T."/>
            <person name="Miyao A."/>
            <person name="Hirochika H."/>
            <person name="Nishikawa T."/>
            <person name="Kadowaki K."/>
            <person name="Sugiura M."/>
            <person name="Burr B."/>
            <person name="Sasaki T."/>
        </authorList>
    </citation>
    <scope>NUCLEOTIDE SEQUENCE [LARGE SCALE GENOMIC DNA]</scope>
    <source>
        <strain evidence="4">cv. Nipponbare</strain>
    </source>
</reference>
<feature type="region of interest" description="Disordered" evidence="1">
    <location>
        <begin position="1"/>
        <end position="26"/>
    </location>
</feature>
<organism evidence="3 4">
    <name type="scientific">Oryza sativa subsp. japonica</name>
    <name type="common">Rice</name>
    <dbReference type="NCBI Taxonomy" id="39947"/>
    <lineage>
        <taxon>Eukaryota</taxon>
        <taxon>Viridiplantae</taxon>
        <taxon>Streptophyta</taxon>
        <taxon>Embryophyta</taxon>
        <taxon>Tracheophyta</taxon>
        <taxon>Spermatophyta</taxon>
        <taxon>Magnoliopsida</taxon>
        <taxon>Liliopsida</taxon>
        <taxon>Poales</taxon>
        <taxon>Poaceae</taxon>
        <taxon>BOP clade</taxon>
        <taxon>Oryzoideae</taxon>
        <taxon>Oryzeae</taxon>
        <taxon>Oryzinae</taxon>
        <taxon>Oryza</taxon>
        <taxon>Oryza sativa</taxon>
    </lineage>
</organism>
<proteinExistence type="predicted"/>
<evidence type="ECO:0000313" key="3">
    <source>
        <dbReference type="EMBL" id="BAD10139.1"/>
    </source>
</evidence>
<sequence length="111" mass="12833">MDKVNDITTSRDDDKTRDPQTSRGPEDEISFKWSRYYYGWFSTSNVAILVLRLLMVELRLRLVFHQQRSDPRTTTFNGRVTTNWSSTSSVAILVLRLLMVELRLIGLPPAA</sequence>
<reference evidence="4" key="2">
    <citation type="journal article" date="2008" name="Nucleic Acids Res.">
        <title>The rice annotation project database (RAP-DB): 2008 update.</title>
        <authorList>
            <consortium name="The rice annotation project (RAP)"/>
        </authorList>
    </citation>
    <scope>GENOME REANNOTATION</scope>
    <source>
        <strain evidence="4">cv. Nipponbare</strain>
    </source>
</reference>
<feature type="transmembrane region" description="Helical" evidence="2">
    <location>
        <begin position="37"/>
        <end position="55"/>
    </location>
</feature>
<keyword evidence="2" id="KW-0812">Transmembrane</keyword>
<dbReference type="EMBL" id="AP005159">
    <property type="protein sequence ID" value="BAD10139.1"/>
    <property type="molecule type" value="Genomic_DNA"/>
</dbReference>
<evidence type="ECO:0000313" key="4">
    <source>
        <dbReference type="Proteomes" id="UP000000763"/>
    </source>
</evidence>
<dbReference type="AlphaFoldDB" id="Q6Z544"/>
<name>Q6Z544_ORYSJ</name>
<protein>
    <submittedName>
        <fullName evidence="3">Uncharacterized protein</fullName>
    </submittedName>
</protein>
<dbReference type="Proteomes" id="UP000000763">
    <property type="component" value="Chromosome 8"/>
</dbReference>
<evidence type="ECO:0000256" key="1">
    <source>
        <dbReference type="SAM" id="MobiDB-lite"/>
    </source>
</evidence>
<accession>Q6Z544</accession>
<keyword evidence="2" id="KW-1133">Transmembrane helix</keyword>